<evidence type="ECO:0000256" key="1">
    <source>
        <dbReference type="ARBA" id="ARBA00009861"/>
    </source>
</evidence>
<protein>
    <submittedName>
        <fullName evidence="2">Uncharacterized protein</fullName>
    </submittedName>
</protein>
<sequence>MGSVYVTKRVNVCPKIMQPPKILKLSNLDRQCPTLMYLVFFYKFNPIYGGINYGNDSSIFSNLKDALEETLLLWYPAAGRLSRNPSDGRLDLWCNNQGAVMVEAVTQARVSDLGDDLSRYNELFESLVYKPVFSGDISDMPLLVAQMFLACYVVLQILILTKILVKANFNFLSAWASKAGLKQQGTKGLDQWHKPVHSRERLLIPNSQKTPNKSMKNPLARASAIQHLYQLITQAAASDGGMNPQVFVPCTQQDCVLHTFHLSGLMIDNLKRRIYGLNNSCSSFEVLAAHLWKVSILQRLTWYPPPPSPSFLSIFGKLVKKVDTRTRLVPQLPQSFSGNAYVLASIAVSAGELEAASYEAIINKIKAAKNSVDNEYVSSYLEALEGSGGALPPLRELTMVSDWTRTPYHKLNFMPHSQLAPVSACPLAPPLPQVAYFMQSPKEDKGIDVRIGLSPHILTPFSHYFLQL</sequence>
<dbReference type="Gene3D" id="3.30.559.10">
    <property type="entry name" value="Chloramphenicol acetyltransferase-like domain"/>
    <property type="match status" value="2"/>
</dbReference>
<dbReference type="InterPro" id="IPR023213">
    <property type="entry name" value="CAT-like_dom_sf"/>
</dbReference>
<dbReference type="Pfam" id="PF02458">
    <property type="entry name" value="Transferase"/>
    <property type="match status" value="1"/>
</dbReference>
<evidence type="ECO:0000313" key="3">
    <source>
        <dbReference type="Proteomes" id="UP001153076"/>
    </source>
</evidence>
<proteinExistence type="inferred from homology"/>
<name>A0A9Q1KHH6_9CARY</name>
<accession>A0A9Q1KHH6</accession>
<evidence type="ECO:0000313" key="2">
    <source>
        <dbReference type="EMBL" id="KAJ8443438.1"/>
    </source>
</evidence>
<keyword evidence="3" id="KW-1185">Reference proteome</keyword>
<gene>
    <name evidence="2" type="ORF">Cgig2_026225</name>
</gene>
<dbReference type="PANTHER" id="PTHR31642:SF145">
    <property type="entry name" value="BRASSINOSTEROID-RELATED ACYLTRANSFERASE 1"/>
    <property type="match status" value="1"/>
</dbReference>
<comment type="caution">
    <text evidence="2">The sequence shown here is derived from an EMBL/GenBank/DDBJ whole genome shotgun (WGS) entry which is preliminary data.</text>
</comment>
<organism evidence="2 3">
    <name type="scientific">Carnegiea gigantea</name>
    <dbReference type="NCBI Taxonomy" id="171969"/>
    <lineage>
        <taxon>Eukaryota</taxon>
        <taxon>Viridiplantae</taxon>
        <taxon>Streptophyta</taxon>
        <taxon>Embryophyta</taxon>
        <taxon>Tracheophyta</taxon>
        <taxon>Spermatophyta</taxon>
        <taxon>Magnoliopsida</taxon>
        <taxon>eudicotyledons</taxon>
        <taxon>Gunneridae</taxon>
        <taxon>Pentapetalae</taxon>
        <taxon>Caryophyllales</taxon>
        <taxon>Cactineae</taxon>
        <taxon>Cactaceae</taxon>
        <taxon>Cactoideae</taxon>
        <taxon>Echinocereeae</taxon>
        <taxon>Carnegiea</taxon>
    </lineage>
</organism>
<dbReference type="OrthoDB" id="671439at2759"/>
<dbReference type="GO" id="GO:0016747">
    <property type="term" value="F:acyltransferase activity, transferring groups other than amino-acyl groups"/>
    <property type="evidence" value="ECO:0007669"/>
    <property type="project" value="TreeGrafter"/>
</dbReference>
<reference evidence="2" key="1">
    <citation type="submission" date="2022-04" db="EMBL/GenBank/DDBJ databases">
        <title>Carnegiea gigantea Genome sequencing and assembly v2.</title>
        <authorList>
            <person name="Copetti D."/>
            <person name="Sanderson M.J."/>
            <person name="Burquez A."/>
            <person name="Wojciechowski M.F."/>
        </authorList>
    </citation>
    <scope>NUCLEOTIDE SEQUENCE</scope>
    <source>
        <strain evidence="2">SGP5-SGP5p</strain>
        <tissue evidence="2">Aerial part</tissue>
    </source>
</reference>
<dbReference type="InterPro" id="IPR050317">
    <property type="entry name" value="Plant_Fungal_Acyltransferase"/>
</dbReference>
<dbReference type="AlphaFoldDB" id="A0A9Q1KHH6"/>
<dbReference type="PANTHER" id="PTHR31642">
    <property type="entry name" value="TRICHOTHECENE 3-O-ACETYLTRANSFERASE"/>
    <property type="match status" value="1"/>
</dbReference>
<dbReference type="Proteomes" id="UP001153076">
    <property type="component" value="Unassembled WGS sequence"/>
</dbReference>
<comment type="similarity">
    <text evidence="1">Belongs to the plant acyltransferase family.</text>
</comment>
<dbReference type="EMBL" id="JAKOGI010000118">
    <property type="protein sequence ID" value="KAJ8443438.1"/>
    <property type="molecule type" value="Genomic_DNA"/>
</dbReference>